<dbReference type="GeneID" id="85194797"/>
<gene>
    <name evidence="3" type="ORF">MmiHf6_03330</name>
</gene>
<reference evidence="3 4" key="1">
    <citation type="submission" date="2023-07" db="EMBL/GenBank/DDBJ databases">
        <title>Closed genoem sequence of Methanomicrococcus sp. Hf6.</title>
        <authorList>
            <person name="Poehlein A."/>
            <person name="Protasov E."/>
            <person name="Platt K."/>
            <person name="Reeh H."/>
            <person name="Daniel R."/>
            <person name="Brune A."/>
        </authorList>
    </citation>
    <scope>NUCLEOTIDE SEQUENCE [LARGE SCALE GENOMIC DNA]</scope>
    <source>
        <strain evidence="3 4">Hf6</strain>
    </source>
</reference>
<evidence type="ECO:0000256" key="1">
    <source>
        <dbReference type="SAM" id="MobiDB-lite"/>
    </source>
</evidence>
<dbReference type="Pfam" id="PF07796">
    <property type="entry name" value="DUF1638"/>
    <property type="match status" value="1"/>
</dbReference>
<organism evidence="3 4">
    <name type="scientific">Methanimicrococcus hongohii</name>
    <dbReference type="NCBI Taxonomy" id="3028295"/>
    <lineage>
        <taxon>Archaea</taxon>
        <taxon>Methanobacteriati</taxon>
        <taxon>Methanobacteriota</taxon>
        <taxon>Stenosarchaea group</taxon>
        <taxon>Methanomicrobia</taxon>
        <taxon>Methanosarcinales</taxon>
        <taxon>Methanosarcinaceae</taxon>
        <taxon>Methanimicrococcus</taxon>
    </lineage>
</organism>
<dbReference type="EMBL" id="CP131059">
    <property type="protein sequence ID" value="WNY23037.1"/>
    <property type="molecule type" value="Genomic_DNA"/>
</dbReference>
<evidence type="ECO:0000313" key="4">
    <source>
        <dbReference type="Proteomes" id="UP001302978"/>
    </source>
</evidence>
<protein>
    <recommendedName>
        <fullName evidence="2">DUF1638 domain-containing protein</fullName>
    </recommendedName>
</protein>
<accession>A0AA96UYM6</accession>
<evidence type="ECO:0000259" key="2">
    <source>
        <dbReference type="Pfam" id="PF07796"/>
    </source>
</evidence>
<evidence type="ECO:0000313" key="3">
    <source>
        <dbReference type="EMBL" id="WNY23037.1"/>
    </source>
</evidence>
<feature type="compositionally biased region" description="Basic and acidic residues" evidence="1">
    <location>
        <begin position="63"/>
        <end position="72"/>
    </location>
</feature>
<dbReference type="InterPro" id="IPR012437">
    <property type="entry name" value="DUF1638"/>
</dbReference>
<dbReference type="RefSeq" id="WP_316558026.1">
    <property type="nucleotide sequence ID" value="NZ_CP131059.1"/>
</dbReference>
<dbReference type="KEGG" id="mehf:MmiHf6_03330"/>
<dbReference type="AlphaFoldDB" id="A0AA96UYM6"/>
<keyword evidence="4" id="KW-1185">Reference proteome</keyword>
<proteinExistence type="predicted"/>
<sequence>MAVIGILNCKMLQDEIIYLIQNDSEIKDITVIENGEHEEFIQKLNENGISYSLAPMIHSVPDLNDRNDRNDQNDQNNKNNQNEDGLSLIVWNLELGLHEKPKLLKEEVYKDLEIFAKKVDGIYLLYGLCGNVLGHVEDDFKDVCPVVILRDPEGEIVDDCIGATLGGRRQYLNLLRSFHGVGTFIFTPMYEATTDEFFNHSRDRNGFTEEQMIEMNKFMFESSNYKRIARLETGLHYTKDTEEPLKRFADTYNFEIFDLEGGNQKVFDECYQKLKNQISEKSCSV</sequence>
<feature type="domain" description="DUF1638" evidence="2">
    <location>
        <begin position="93"/>
        <end position="263"/>
    </location>
</feature>
<feature type="region of interest" description="Disordered" evidence="1">
    <location>
        <begin position="62"/>
        <end position="82"/>
    </location>
</feature>
<feature type="compositionally biased region" description="Low complexity" evidence="1">
    <location>
        <begin position="73"/>
        <end position="82"/>
    </location>
</feature>
<name>A0AA96UYM6_9EURY</name>
<dbReference type="Proteomes" id="UP001302978">
    <property type="component" value="Chromosome"/>
</dbReference>